<organism evidence="2 3">
    <name type="scientific">Marchantia polymorpha</name>
    <name type="common">Common liverwort</name>
    <name type="synonym">Marchantia aquatica</name>
    <dbReference type="NCBI Taxonomy" id="3197"/>
    <lineage>
        <taxon>Eukaryota</taxon>
        <taxon>Viridiplantae</taxon>
        <taxon>Streptophyta</taxon>
        <taxon>Embryophyta</taxon>
        <taxon>Marchantiophyta</taxon>
        <taxon>Marchantiopsida</taxon>
        <taxon>Marchantiidae</taxon>
        <taxon>Marchantiales</taxon>
        <taxon>Marchantiaceae</taxon>
        <taxon>Marchantia</taxon>
    </lineage>
</organism>
<dbReference type="Gramene" id="Mp2g14710.1">
    <property type="protein sequence ID" value="Mp2g14710.1.cds"/>
    <property type="gene ID" value="Mp2g14710"/>
</dbReference>
<dbReference type="PANTHER" id="PTHR35585:SF1">
    <property type="entry name" value="HHE DOMAIN PROTEIN (AFU_ORTHOLOGUE AFUA_4G00730)"/>
    <property type="match status" value="1"/>
</dbReference>
<evidence type="ECO:0000259" key="1">
    <source>
        <dbReference type="Pfam" id="PF01814"/>
    </source>
</evidence>
<dbReference type="Pfam" id="PF01814">
    <property type="entry name" value="Hemerythrin"/>
    <property type="match status" value="1"/>
</dbReference>
<dbReference type="EMBL" id="KZ772714">
    <property type="protein sequence ID" value="PTQ40058.1"/>
    <property type="molecule type" value="Genomic_DNA"/>
</dbReference>
<dbReference type="PANTHER" id="PTHR35585">
    <property type="entry name" value="HHE DOMAIN PROTEIN (AFU_ORTHOLOGUE AFUA_4G00730)"/>
    <property type="match status" value="1"/>
</dbReference>
<evidence type="ECO:0000313" key="3">
    <source>
        <dbReference type="Proteomes" id="UP000244005"/>
    </source>
</evidence>
<accession>A0A2R6X1S5</accession>
<reference evidence="3" key="1">
    <citation type="journal article" date="2017" name="Cell">
        <title>Insights into land plant evolution garnered from the Marchantia polymorpha genome.</title>
        <authorList>
            <person name="Bowman J.L."/>
            <person name="Kohchi T."/>
            <person name="Yamato K.T."/>
            <person name="Jenkins J."/>
            <person name="Shu S."/>
            <person name="Ishizaki K."/>
            <person name="Yamaoka S."/>
            <person name="Nishihama R."/>
            <person name="Nakamura Y."/>
            <person name="Berger F."/>
            <person name="Adam C."/>
            <person name="Aki S.S."/>
            <person name="Althoff F."/>
            <person name="Araki T."/>
            <person name="Arteaga-Vazquez M.A."/>
            <person name="Balasubrmanian S."/>
            <person name="Barry K."/>
            <person name="Bauer D."/>
            <person name="Boehm C.R."/>
            <person name="Briginshaw L."/>
            <person name="Caballero-Perez J."/>
            <person name="Catarino B."/>
            <person name="Chen F."/>
            <person name="Chiyoda S."/>
            <person name="Chovatia M."/>
            <person name="Davies K.M."/>
            <person name="Delmans M."/>
            <person name="Demura T."/>
            <person name="Dierschke T."/>
            <person name="Dolan L."/>
            <person name="Dorantes-Acosta A.E."/>
            <person name="Eklund D.M."/>
            <person name="Florent S.N."/>
            <person name="Flores-Sandoval E."/>
            <person name="Fujiyama A."/>
            <person name="Fukuzawa H."/>
            <person name="Galik B."/>
            <person name="Grimanelli D."/>
            <person name="Grimwood J."/>
            <person name="Grossniklaus U."/>
            <person name="Hamada T."/>
            <person name="Haseloff J."/>
            <person name="Hetherington A.J."/>
            <person name="Higo A."/>
            <person name="Hirakawa Y."/>
            <person name="Hundley H.N."/>
            <person name="Ikeda Y."/>
            <person name="Inoue K."/>
            <person name="Inoue S.I."/>
            <person name="Ishida S."/>
            <person name="Jia Q."/>
            <person name="Kakita M."/>
            <person name="Kanazawa T."/>
            <person name="Kawai Y."/>
            <person name="Kawashima T."/>
            <person name="Kennedy M."/>
            <person name="Kinose K."/>
            <person name="Kinoshita T."/>
            <person name="Kohara Y."/>
            <person name="Koide E."/>
            <person name="Komatsu K."/>
            <person name="Kopischke S."/>
            <person name="Kubo M."/>
            <person name="Kyozuka J."/>
            <person name="Lagercrantz U."/>
            <person name="Lin S.S."/>
            <person name="Lindquist E."/>
            <person name="Lipzen A.M."/>
            <person name="Lu C.W."/>
            <person name="De Luna E."/>
            <person name="Martienssen R.A."/>
            <person name="Minamino N."/>
            <person name="Mizutani M."/>
            <person name="Mizutani M."/>
            <person name="Mochizuki N."/>
            <person name="Monte I."/>
            <person name="Mosher R."/>
            <person name="Nagasaki H."/>
            <person name="Nakagami H."/>
            <person name="Naramoto S."/>
            <person name="Nishitani K."/>
            <person name="Ohtani M."/>
            <person name="Okamoto T."/>
            <person name="Okumura M."/>
            <person name="Phillips J."/>
            <person name="Pollak B."/>
            <person name="Reinders A."/>
            <person name="Rovekamp M."/>
            <person name="Sano R."/>
            <person name="Sawa S."/>
            <person name="Schmid M.W."/>
            <person name="Shirakawa M."/>
            <person name="Solano R."/>
            <person name="Spunde A."/>
            <person name="Suetsugu N."/>
            <person name="Sugano S."/>
            <person name="Sugiyama A."/>
            <person name="Sun R."/>
            <person name="Suzuki Y."/>
            <person name="Takenaka M."/>
            <person name="Takezawa D."/>
            <person name="Tomogane H."/>
            <person name="Tsuzuki M."/>
            <person name="Ueda T."/>
            <person name="Umeda M."/>
            <person name="Ward J.M."/>
            <person name="Watanabe Y."/>
            <person name="Yazaki K."/>
            <person name="Yokoyama R."/>
            <person name="Yoshitake Y."/>
            <person name="Yotsui I."/>
            <person name="Zachgo S."/>
            <person name="Schmutz J."/>
        </authorList>
    </citation>
    <scope>NUCLEOTIDE SEQUENCE [LARGE SCALE GENOMIC DNA]</scope>
    <source>
        <strain evidence="3">Tak-1</strain>
    </source>
</reference>
<dbReference type="Proteomes" id="UP000244005">
    <property type="component" value="Unassembled WGS sequence"/>
</dbReference>
<dbReference type="InterPro" id="IPR012312">
    <property type="entry name" value="Hemerythrin-like"/>
</dbReference>
<dbReference type="AlphaFoldDB" id="A0A2R6X1S5"/>
<dbReference type="OrthoDB" id="1933157at2759"/>
<name>A0A2R6X1S5_MARPO</name>
<keyword evidence="3" id="KW-1185">Reference proteome</keyword>
<protein>
    <recommendedName>
        <fullName evidence="1">Hemerythrin-like domain-containing protein</fullName>
    </recommendedName>
</protein>
<sequence length="264" mass="29824">MSRTMAQVASSVICMASAQQAASTLGNIKSAKLAPYSSLSGRARRTTVSVSSPALVHSWQGRQIRAKISAERGGEEEEEVTTKEDIILEVKHDHAELEECFQRYKKAHSKGQDHEARNLFNQFVWEISRHSVSEELILYPMMDLLGDRGKELADQSREDHHRTKEILAELQTISDPSLFEKRLNIMMAELRDHMKMEEEEDLAYLEARTDLATRVTAGRTFSSGKKIVPTHPHPEIPDNFVALEVALRLLRNLFTLSPSKGESK</sequence>
<proteinExistence type="predicted"/>
<evidence type="ECO:0000313" key="2">
    <source>
        <dbReference type="EMBL" id="PTQ40058.1"/>
    </source>
</evidence>
<feature type="domain" description="Hemerythrin-like" evidence="1">
    <location>
        <begin position="87"/>
        <end position="203"/>
    </location>
</feature>
<gene>
    <name evidence="2" type="ORF">MARPO_0042s0093</name>
</gene>
<dbReference type="Gene3D" id="1.20.120.520">
    <property type="entry name" value="nmb1532 protein domain like"/>
    <property type="match status" value="1"/>
</dbReference>